<dbReference type="EMBL" id="MN739312">
    <property type="protein sequence ID" value="QHS98236.1"/>
    <property type="molecule type" value="Genomic_DNA"/>
</dbReference>
<protein>
    <submittedName>
        <fullName evidence="1">Uncharacterized protein</fullName>
    </submittedName>
</protein>
<reference evidence="1" key="1">
    <citation type="journal article" date="2020" name="Nature">
        <title>Giant virus diversity and host interactions through global metagenomics.</title>
        <authorList>
            <person name="Schulz F."/>
            <person name="Roux S."/>
            <person name="Paez-Espino D."/>
            <person name="Jungbluth S."/>
            <person name="Walsh D.A."/>
            <person name="Denef V.J."/>
            <person name="McMahon K.D."/>
            <person name="Konstantinidis K.T."/>
            <person name="Eloe-Fadrosh E.A."/>
            <person name="Kyrpides N.C."/>
            <person name="Woyke T."/>
        </authorList>
    </citation>
    <scope>NUCLEOTIDE SEQUENCE</scope>
    <source>
        <strain evidence="1">GVMAG-M-3300020182-84</strain>
    </source>
</reference>
<evidence type="ECO:0000313" key="1">
    <source>
        <dbReference type="EMBL" id="QHS98236.1"/>
    </source>
</evidence>
<sequence>MDKIIIPPPSHLGNVNEKILKNSFFNILQTTTTNYKSTRNFPLTF</sequence>
<dbReference type="AlphaFoldDB" id="A0A6C0C1F6"/>
<accession>A0A6C0C1F6</accession>
<proteinExistence type="predicted"/>
<name>A0A6C0C1F6_9ZZZZ</name>
<organism evidence="1">
    <name type="scientific">viral metagenome</name>
    <dbReference type="NCBI Taxonomy" id="1070528"/>
    <lineage>
        <taxon>unclassified sequences</taxon>
        <taxon>metagenomes</taxon>
        <taxon>organismal metagenomes</taxon>
    </lineage>
</organism>